<evidence type="ECO:0000256" key="1">
    <source>
        <dbReference type="ARBA" id="ARBA00006091"/>
    </source>
</evidence>
<dbReference type="OrthoDB" id="10002170at2759"/>
<dbReference type="InterPro" id="IPR036167">
    <property type="entry name" value="tRNA_intron_Endo_cat-like_sf"/>
</dbReference>
<dbReference type="SUPFAM" id="SSF53032">
    <property type="entry name" value="tRNA-intron endonuclease catalytic domain-like"/>
    <property type="match status" value="1"/>
</dbReference>
<dbReference type="RefSeq" id="XP_066919786.1">
    <property type="nucleotide sequence ID" value="XM_067063685.1"/>
</dbReference>
<keyword evidence="2" id="KW-0819">tRNA processing</keyword>
<sequence>MSMNPEERISPIEKHPVTDRLRADGFLDNVVDRTMLVYLQLIEIHHWFDVDVASFHEKDEKLCFIKGRRKKEASDVSFVLPVASTEDMDPQRMNHLLTMASKCGSTSNSLILAIVDTSSTILFYEIGSGLVEPRIPSHKEVEQMKCVPVWNEQKGKWKMF</sequence>
<name>A0A7M5WQB1_9CNID</name>
<reference evidence="4" key="1">
    <citation type="submission" date="2021-01" db="UniProtKB">
        <authorList>
            <consortium name="EnsemblMetazoa"/>
        </authorList>
    </citation>
    <scope>IDENTIFICATION</scope>
</reference>
<protein>
    <recommendedName>
        <fullName evidence="3">tRNA-splicing endonuclease subunit Sen15 domain-containing protein</fullName>
    </recommendedName>
</protein>
<evidence type="ECO:0000313" key="4">
    <source>
        <dbReference type="EnsemblMetazoa" id="CLYHEMP001229.1"/>
    </source>
</evidence>
<dbReference type="Gene3D" id="3.40.1350.10">
    <property type="match status" value="1"/>
</dbReference>
<dbReference type="EnsemblMetazoa" id="CLYHEMT001229.1">
    <property type="protein sequence ID" value="CLYHEMP001229.1"/>
    <property type="gene ID" value="CLYHEMG001229"/>
</dbReference>
<dbReference type="PANTHER" id="PTHR28582">
    <property type="entry name" value="TRNA-SPLICING ENDONUCLEASE SUBUNIT SEN15"/>
    <property type="match status" value="1"/>
</dbReference>
<feature type="domain" description="tRNA-splicing endonuclease subunit Sen15" evidence="3">
    <location>
        <begin position="36"/>
        <end position="134"/>
    </location>
</feature>
<dbReference type="Pfam" id="PF09631">
    <property type="entry name" value="Sen15"/>
    <property type="match status" value="1"/>
</dbReference>
<accession>A0A7M5WQB1</accession>
<proteinExistence type="inferred from homology"/>
<keyword evidence="5" id="KW-1185">Reference proteome</keyword>
<dbReference type="AlphaFoldDB" id="A0A7M5WQB1"/>
<comment type="similarity">
    <text evidence="1">Belongs to the SEN15 family.</text>
</comment>
<evidence type="ECO:0000259" key="3">
    <source>
        <dbReference type="Pfam" id="PF09631"/>
    </source>
</evidence>
<dbReference type="GeneID" id="136807115"/>
<dbReference type="InterPro" id="IPR018593">
    <property type="entry name" value="tRNA-endonuc_su_Sen15"/>
</dbReference>
<dbReference type="InterPro" id="IPR011856">
    <property type="entry name" value="tRNA_endonuc-like_dom_sf"/>
</dbReference>
<organism evidence="4 5">
    <name type="scientific">Clytia hemisphaerica</name>
    <dbReference type="NCBI Taxonomy" id="252671"/>
    <lineage>
        <taxon>Eukaryota</taxon>
        <taxon>Metazoa</taxon>
        <taxon>Cnidaria</taxon>
        <taxon>Hydrozoa</taxon>
        <taxon>Hydroidolina</taxon>
        <taxon>Leptothecata</taxon>
        <taxon>Obeliida</taxon>
        <taxon>Clytiidae</taxon>
        <taxon>Clytia</taxon>
    </lineage>
</organism>
<dbReference type="PANTHER" id="PTHR28582:SF1">
    <property type="entry name" value="TRNA-SPLICING ENDONUCLEASE SUBUNIT SEN15"/>
    <property type="match status" value="1"/>
</dbReference>
<dbReference type="GO" id="GO:0003676">
    <property type="term" value="F:nucleic acid binding"/>
    <property type="evidence" value="ECO:0007669"/>
    <property type="project" value="InterPro"/>
</dbReference>
<dbReference type="Proteomes" id="UP000594262">
    <property type="component" value="Unplaced"/>
</dbReference>
<dbReference type="GO" id="GO:0005634">
    <property type="term" value="C:nucleus"/>
    <property type="evidence" value="ECO:0007669"/>
    <property type="project" value="UniProtKB-ARBA"/>
</dbReference>
<dbReference type="GO" id="GO:0006388">
    <property type="term" value="P:tRNA splicing, via endonucleolytic cleavage and ligation"/>
    <property type="evidence" value="ECO:0007669"/>
    <property type="project" value="InterPro"/>
</dbReference>
<evidence type="ECO:0000256" key="2">
    <source>
        <dbReference type="ARBA" id="ARBA00022694"/>
    </source>
</evidence>
<evidence type="ECO:0000313" key="5">
    <source>
        <dbReference type="Proteomes" id="UP000594262"/>
    </source>
</evidence>